<evidence type="ECO:0000313" key="9">
    <source>
        <dbReference type="Proteomes" id="UP000622707"/>
    </source>
</evidence>
<dbReference type="Proteomes" id="UP000622707">
    <property type="component" value="Unassembled WGS sequence"/>
</dbReference>
<evidence type="ECO:0000256" key="5">
    <source>
        <dbReference type="ARBA" id="ARBA00023002"/>
    </source>
</evidence>
<dbReference type="InterPro" id="IPR036249">
    <property type="entry name" value="Thioredoxin-like_sf"/>
</dbReference>
<evidence type="ECO:0000256" key="1">
    <source>
        <dbReference type="ARBA" id="ARBA00001961"/>
    </source>
</evidence>
<dbReference type="EMBL" id="JAEQND010000002">
    <property type="protein sequence ID" value="MBL0424388.1"/>
    <property type="molecule type" value="Genomic_DNA"/>
</dbReference>
<comment type="cofactor">
    <cofactor evidence="1">
        <name>L-ascorbate</name>
        <dbReference type="ChEBI" id="CHEBI:38290"/>
    </cofactor>
</comment>
<organism evidence="8 9">
    <name type="scientific">Ramlibacter alkalitolerans</name>
    <dbReference type="NCBI Taxonomy" id="2039631"/>
    <lineage>
        <taxon>Bacteria</taxon>
        <taxon>Pseudomonadati</taxon>
        <taxon>Pseudomonadota</taxon>
        <taxon>Betaproteobacteria</taxon>
        <taxon>Burkholderiales</taxon>
        <taxon>Comamonadaceae</taxon>
        <taxon>Ramlibacter</taxon>
    </lineage>
</organism>
<evidence type="ECO:0000256" key="6">
    <source>
        <dbReference type="ARBA" id="ARBA00023004"/>
    </source>
</evidence>
<feature type="domain" description="Fe2OG dioxygenase" evidence="7">
    <location>
        <begin position="255"/>
        <end position="354"/>
    </location>
</feature>
<dbReference type="InterPro" id="IPR044862">
    <property type="entry name" value="Pro_4_hyd_alph_FE2OG_OXY"/>
</dbReference>
<dbReference type="InterPro" id="IPR005123">
    <property type="entry name" value="Oxoglu/Fe-dep_dioxygenase_dom"/>
</dbReference>
<comment type="caution">
    <text evidence="8">The sequence shown here is derived from an EMBL/GenBank/DDBJ whole genome shotgun (WGS) entry which is preliminary data.</text>
</comment>
<dbReference type="Pfam" id="PF13640">
    <property type="entry name" value="2OG-FeII_Oxy_3"/>
    <property type="match status" value="1"/>
</dbReference>
<sequence length="380" mass="42017">MDASGYRQLAPGEPAPWFRQRTTAKPSFVFDTAGGRYIVLCFFASAQDAGGQAALAFAQEHRSLFDDVRFSFFGVTTHPADVASGRCVESLPGIRHFLDFDGSVSRLYGALPQGPRSEGAPSERYRRMWVVLNPGLQVKAVLPFRRDGSDRRALRELLAAQPPVSHYGGLEMHAPVIIVPDVLEPALCAQLIECYDTAGGKPSGFMREVNGMTVAMHDPGHKRRSDHTIEDEALRRLLQQRVQQKVLPVIQKVHCFEATRMERYLVGCYDAESGGHFAPHRDNSTRGTAHRRFALSVNLNDDFEGGELGFPEYGPRSYKVPAGCAIVFAGALLHTVSPVRRGRRYAFLPFLYDEEAAVVRERNSAYLAPEVGTAPALLRS</sequence>
<protein>
    <submittedName>
        <fullName evidence="8">2OG-Fe(II) oxygenase</fullName>
    </submittedName>
</protein>
<dbReference type="SUPFAM" id="SSF52833">
    <property type="entry name" value="Thioredoxin-like"/>
    <property type="match status" value="1"/>
</dbReference>
<keyword evidence="6" id="KW-0408">Iron</keyword>
<keyword evidence="9" id="KW-1185">Reference proteome</keyword>
<evidence type="ECO:0000256" key="4">
    <source>
        <dbReference type="ARBA" id="ARBA00022964"/>
    </source>
</evidence>
<evidence type="ECO:0000256" key="3">
    <source>
        <dbReference type="ARBA" id="ARBA00022896"/>
    </source>
</evidence>
<evidence type="ECO:0000256" key="2">
    <source>
        <dbReference type="ARBA" id="ARBA00022723"/>
    </source>
</evidence>
<keyword evidence="3" id="KW-0847">Vitamin C</keyword>
<proteinExistence type="predicted"/>
<keyword evidence="2" id="KW-0479">Metal-binding</keyword>
<dbReference type="Gene3D" id="2.60.120.620">
    <property type="entry name" value="q2cbj1_9rhob like domain"/>
    <property type="match status" value="1"/>
</dbReference>
<accession>A0ABS1JJH8</accession>
<name>A0ABS1JJH8_9BURK</name>
<evidence type="ECO:0000313" key="8">
    <source>
        <dbReference type="EMBL" id="MBL0424388.1"/>
    </source>
</evidence>
<evidence type="ECO:0000259" key="7">
    <source>
        <dbReference type="PROSITE" id="PS51471"/>
    </source>
</evidence>
<reference evidence="8 9" key="1">
    <citation type="journal article" date="2017" name="Int. J. Syst. Evol. Microbiol.">
        <title>Ramlibacter alkalitolerans sp. nov., alkali-tolerant bacterium isolated from soil of ginseng.</title>
        <authorList>
            <person name="Lee D.H."/>
            <person name="Cha C.J."/>
        </authorList>
    </citation>
    <scope>NUCLEOTIDE SEQUENCE [LARGE SCALE GENOMIC DNA]</scope>
    <source>
        <strain evidence="8 9">KACC 19305</strain>
    </source>
</reference>
<dbReference type="SMART" id="SM00702">
    <property type="entry name" value="P4Hc"/>
    <property type="match status" value="1"/>
</dbReference>
<dbReference type="PROSITE" id="PS51471">
    <property type="entry name" value="FE2OG_OXY"/>
    <property type="match status" value="1"/>
</dbReference>
<gene>
    <name evidence="8" type="ORF">JI746_04635</name>
</gene>
<dbReference type="InterPro" id="IPR006620">
    <property type="entry name" value="Pro_4_hyd_alph"/>
</dbReference>
<keyword evidence="5" id="KW-0560">Oxidoreductase</keyword>
<dbReference type="Gene3D" id="3.40.30.10">
    <property type="entry name" value="Glutaredoxin"/>
    <property type="match status" value="1"/>
</dbReference>
<keyword evidence="4" id="KW-0223">Dioxygenase</keyword>